<proteinExistence type="inferred from homology"/>
<dbReference type="PANTHER" id="PTHR34138">
    <property type="entry name" value="CELL SHAPE-DETERMINING PROTEIN MREC"/>
    <property type="match status" value="1"/>
</dbReference>
<dbReference type="Gene3D" id="2.40.10.340">
    <property type="entry name" value="Rod shape-determining protein MreC, domain 1"/>
    <property type="match status" value="1"/>
</dbReference>
<dbReference type="Gene3D" id="2.40.10.350">
    <property type="entry name" value="Rod shape-determining protein MreC, domain 2"/>
    <property type="match status" value="1"/>
</dbReference>
<name>B1X4M6_PAUCH</name>
<reference evidence="7" key="1">
    <citation type="submission" date="2007-08" db="EMBL/GenBank/DDBJ databases">
        <authorList>
            <person name="Gloeckner G."/>
            <person name="Nowack E."/>
            <person name="Melkonian M."/>
        </authorList>
    </citation>
    <scope>NUCLEOTIDE SEQUENCE</scope>
</reference>
<sequence>MFSSRRSTHYSFRPKKKPLPSRVSKLWPWFVVIFGLSFVRIVNKPIIVEYSSRVLRPFWPGASQREWIENAVFFEGSSRLPILEADNRRLRYLLGLKESKPSLESAPVISRYSSRWWQELELGKGKRQNFRPGDSVLGPGGLIGHIISVTPNSSRVRLLTHSKSQVGVWVSRTNSHGLLIGRGMDQPLLRFLEKDPQIKVGDVVSTSPGSSLMPPNLLVGVIQAINNKTMPVPEATIKLTAPIEAIDWVQVNPMHHECLD</sequence>
<evidence type="ECO:0000256" key="5">
    <source>
        <dbReference type="SAM" id="MobiDB-lite"/>
    </source>
</evidence>
<feature type="compositionally biased region" description="Basic residues" evidence="5">
    <location>
        <begin position="1"/>
        <end position="19"/>
    </location>
</feature>
<evidence type="ECO:0000256" key="4">
    <source>
        <dbReference type="ARBA" id="ARBA00032089"/>
    </source>
</evidence>
<evidence type="ECO:0000256" key="1">
    <source>
        <dbReference type="ARBA" id="ARBA00009369"/>
    </source>
</evidence>
<geneLocation type="organellar chromatophore" evidence="7"/>
<evidence type="ECO:0000256" key="2">
    <source>
        <dbReference type="ARBA" id="ARBA00013855"/>
    </source>
</evidence>
<dbReference type="InterPro" id="IPR042175">
    <property type="entry name" value="Cell/Rod_MreC_2"/>
</dbReference>
<reference evidence="7" key="2">
    <citation type="journal article" date="2008" name="Curr. Biol.">
        <title>Chromatophore genome sequence of Paulinella sheds light on acquisition of photosynthesis by eukaryotes.</title>
        <authorList>
            <person name="Nowack E.C.M."/>
            <person name="Melkonian M."/>
            <person name="Gloeckner G."/>
        </authorList>
    </citation>
    <scope>NUCLEOTIDE SEQUENCE [LARGE SCALE GENOMIC DNA]</scope>
</reference>
<dbReference type="Pfam" id="PF04085">
    <property type="entry name" value="MreC"/>
    <property type="match status" value="1"/>
</dbReference>
<dbReference type="InterPro" id="IPR007221">
    <property type="entry name" value="MreC"/>
</dbReference>
<comment type="similarity">
    <text evidence="1">Belongs to the MreC family.</text>
</comment>
<keyword evidence="7" id="KW-0934">Plastid</keyword>
<organism evidence="7">
    <name type="scientific">Paulinella chromatophora</name>
    <dbReference type="NCBI Taxonomy" id="39717"/>
    <lineage>
        <taxon>Eukaryota</taxon>
        <taxon>Sar</taxon>
        <taxon>Rhizaria</taxon>
        <taxon>Cercozoa</taxon>
        <taxon>Imbricatea</taxon>
        <taxon>Silicofilosea</taxon>
        <taxon>Euglyphida</taxon>
        <taxon>Paulinellidae</taxon>
        <taxon>Paulinella</taxon>
    </lineage>
</organism>
<evidence type="ECO:0000259" key="6">
    <source>
        <dbReference type="Pfam" id="PF04085"/>
    </source>
</evidence>
<accession>B1X4M6</accession>
<dbReference type="GO" id="GO:0005886">
    <property type="term" value="C:plasma membrane"/>
    <property type="evidence" value="ECO:0007669"/>
    <property type="project" value="TreeGrafter"/>
</dbReference>
<dbReference type="InterPro" id="IPR055342">
    <property type="entry name" value="MreC_beta-barrel_core"/>
</dbReference>
<dbReference type="EMBL" id="CP000815">
    <property type="protein sequence ID" value="ACB42895.1"/>
    <property type="molecule type" value="Genomic_DNA"/>
</dbReference>
<gene>
    <name evidence="7" type="ordered locus">PCC_0456</name>
</gene>
<dbReference type="GO" id="GO:0008360">
    <property type="term" value="P:regulation of cell shape"/>
    <property type="evidence" value="ECO:0007669"/>
    <property type="project" value="UniProtKB-KW"/>
</dbReference>
<dbReference type="AlphaFoldDB" id="B1X4M6"/>
<feature type="region of interest" description="Disordered" evidence="5">
    <location>
        <begin position="1"/>
        <end position="20"/>
    </location>
</feature>
<keyword evidence="3" id="KW-0133">Cell shape</keyword>
<dbReference type="GeneID" id="6481931"/>
<dbReference type="PANTHER" id="PTHR34138:SF1">
    <property type="entry name" value="CELL SHAPE-DETERMINING PROTEIN MREC"/>
    <property type="match status" value="1"/>
</dbReference>
<feature type="domain" description="Rod shape-determining protein MreC beta-barrel core" evidence="6">
    <location>
        <begin position="108"/>
        <end position="251"/>
    </location>
</feature>
<protein>
    <recommendedName>
        <fullName evidence="2">Cell shape-determining protein MreC</fullName>
    </recommendedName>
    <alternativeName>
        <fullName evidence="4">Cell shape protein MreC</fullName>
    </alternativeName>
</protein>
<dbReference type="InterPro" id="IPR042177">
    <property type="entry name" value="Cell/Rod_1"/>
</dbReference>
<evidence type="ECO:0000313" key="7">
    <source>
        <dbReference type="EMBL" id="ACB42895.1"/>
    </source>
</evidence>
<dbReference type="RefSeq" id="YP_002049105.1">
    <property type="nucleotide sequence ID" value="NC_011087.1"/>
</dbReference>
<evidence type="ECO:0000256" key="3">
    <source>
        <dbReference type="ARBA" id="ARBA00022960"/>
    </source>
</evidence>